<dbReference type="InParanoid" id="A0A7N4PE55"/>
<dbReference type="GeneTree" id="ENSGT00950000182802"/>
<evidence type="ECO:0000256" key="5">
    <source>
        <dbReference type="SAM" id="MobiDB-lite"/>
    </source>
</evidence>
<dbReference type="PANTHER" id="PTHR23087:SF12">
    <property type="entry name" value="NON-HISTONE CHROMOSOMAL PROTEIN HMG-14"/>
    <property type="match status" value="1"/>
</dbReference>
<name>A0A7N4PE55_SARHA</name>
<evidence type="ECO:0000313" key="6">
    <source>
        <dbReference type="Ensembl" id="ENSSHAP00000037140.1"/>
    </source>
</evidence>
<feature type="compositionally biased region" description="Basic and acidic residues" evidence="5">
    <location>
        <begin position="95"/>
        <end position="112"/>
    </location>
</feature>
<keyword evidence="7" id="KW-1185">Reference proteome</keyword>
<proteinExistence type="inferred from homology"/>
<dbReference type="GO" id="GO:0000785">
    <property type="term" value="C:chromatin"/>
    <property type="evidence" value="ECO:0007669"/>
    <property type="project" value="InterPro"/>
</dbReference>
<comment type="similarity">
    <text evidence="2">Belongs to the HMGN family.</text>
</comment>
<feature type="compositionally biased region" description="Basic residues" evidence="5">
    <location>
        <begin position="76"/>
        <end position="85"/>
    </location>
</feature>
<keyword evidence="3" id="KW-0238">DNA-binding</keyword>
<dbReference type="GO" id="GO:0031492">
    <property type="term" value="F:nucleosomal DNA binding"/>
    <property type="evidence" value="ECO:0007669"/>
    <property type="project" value="InterPro"/>
</dbReference>
<sequence length="127" mass="14097">MPKRKVNSAEGEAREEPKRRSARLSAVSKANFTHLCFLLLFRQLTDTFVFQKPVLAKVEPKAKKTAGKDKSEDKKVHTKGKKGAKGKQAEATNQEENKEDLPAENGETKNEEVPVSDSAGEKETKSE</sequence>
<organism evidence="6 7">
    <name type="scientific">Sarcophilus harrisii</name>
    <name type="common">Tasmanian devil</name>
    <name type="synonym">Sarcophilus laniarius</name>
    <dbReference type="NCBI Taxonomy" id="9305"/>
    <lineage>
        <taxon>Eukaryota</taxon>
        <taxon>Metazoa</taxon>
        <taxon>Chordata</taxon>
        <taxon>Craniata</taxon>
        <taxon>Vertebrata</taxon>
        <taxon>Euteleostomi</taxon>
        <taxon>Mammalia</taxon>
        <taxon>Metatheria</taxon>
        <taxon>Dasyuromorphia</taxon>
        <taxon>Dasyuridae</taxon>
        <taxon>Sarcophilus</taxon>
    </lineage>
</organism>
<keyword evidence="4" id="KW-0539">Nucleus</keyword>
<dbReference type="GO" id="GO:0006325">
    <property type="term" value="P:chromatin organization"/>
    <property type="evidence" value="ECO:0007669"/>
    <property type="project" value="TreeGrafter"/>
</dbReference>
<evidence type="ECO:0000256" key="3">
    <source>
        <dbReference type="ARBA" id="ARBA00023125"/>
    </source>
</evidence>
<reference evidence="6" key="3">
    <citation type="submission" date="2025-09" db="UniProtKB">
        <authorList>
            <consortium name="Ensembl"/>
        </authorList>
    </citation>
    <scope>IDENTIFICATION</scope>
</reference>
<gene>
    <name evidence="6" type="primary">HMGN1</name>
</gene>
<accession>A0A7N4PE55</accession>
<feature type="compositionally biased region" description="Basic and acidic residues" evidence="5">
    <location>
        <begin position="59"/>
        <end position="75"/>
    </location>
</feature>
<dbReference type="PANTHER" id="PTHR23087">
    <property type="entry name" value="NONHISTONE CHROMOSOMAL PROTEIN HMG"/>
    <property type="match status" value="1"/>
</dbReference>
<dbReference type="GO" id="GO:0005634">
    <property type="term" value="C:nucleus"/>
    <property type="evidence" value="ECO:0007669"/>
    <property type="project" value="UniProtKB-SubCell"/>
</dbReference>
<dbReference type="Proteomes" id="UP000007648">
    <property type="component" value="Unassembled WGS sequence"/>
</dbReference>
<dbReference type="AlphaFoldDB" id="A0A7N4PE55"/>
<evidence type="ECO:0000256" key="4">
    <source>
        <dbReference type="ARBA" id="ARBA00023242"/>
    </source>
</evidence>
<dbReference type="Ensembl" id="ENSSHAT00000049611.1">
    <property type="protein sequence ID" value="ENSSHAP00000037140.1"/>
    <property type="gene ID" value="ENSSHAG00000032232.1"/>
</dbReference>
<evidence type="ECO:0000313" key="7">
    <source>
        <dbReference type="Proteomes" id="UP000007648"/>
    </source>
</evidence>
<dbReference type="Pfam" id="PF01101">
    <property type="entry name" value="HMG14_17"/>
    <property type="match status" value="2"/>
</dbReference>
<comment type="subcellular location">
    <subcellularLocation>
        <location evidence="1">Nucleus</location>
    </subcellularLocation>
</comment>
<dbReference type="FunCoup" id="A0A7N4PE55">
    <property type="interactions" value="2081"/>
</dbReference>
<feature type="region of interest" description="Disordered" evidence="5">
    <location>
        <begin position="1"/>
        <end position="25"/>
    </location>
</feature>
<protein>
    <submittedName>
        <fullName evidence="6">High mobility group nucleosome binding domain 1</fullName>
    </submittedName>
</protein>
<feature type="region of interest" description="Disordered" evidence="5">
    <location>
        <begin position="59"/>
        <end position="127"/>
    </location>
</feature>
<reference evidence="6" key="2">
    <citation type="submission" date="2025-08" db="UniProtKB">
        <authorList>
            <consortium name="Ensembl"/>
        </authorList>
    </citation>
    <scope>IDENTIFICATION</scope>
</reference>
<evidence type="ECO:0000256" key="2">
    <source>
        <dbReference type="ARBA" id="ARBA00007696"/>
    </source>
</evidence>
<evidence type="ECO:0000256" key="1">
    <source>
        <dbReference type="ARBA" id="ARBA00004123"/>
    </source>
</evidence>
<dbReference type="InterPro" id="IPR000079">
    <property type="entry name" value="HMGN_fam"/>
</dbReference>
<reference evidence="6 7" key="1">
    <citation type="journal article" date="2011" name="Proc. Natl. Acad. Sci. U.S.A.">
        <title>Genetic diversity and population structure of the endangered marsupial Sarcophilus harrisii (Tasmanian devil).</title>
        <authorList>
            <person name="Miller W."/>
            <person name="Hayes V.M."/>
            <person name="Ratan A."/>
            <person name="Petersen D.C."/>
            <person name="Wittekindt N.E."/>
            <person name="Miller J."/>
            <person name="Walenz B."/>
            <person name="Knight J."/>
            <person name="Qi J."/>
            <person name="Zhao F."/>
            <person name="Wang Q."/>
            <person name="Bedoya-Reina O.C."/>
            <person name="Katiyar N."/>
            <person name="Tomsho L.P."/>
            <person name="Kasson L.M."/>
            <person name="Hardie R.A."/>
            <person name="Woodbridge P."/>
            <person name="Tindall E.A."/>
            <person name="Bertelsen M.F."/>
            <person name="Dixon D."/>
            <person name="Pyecroft S."/>
            <person name="Helgen K.M."/>
            <person name="Lesk A.M."/>
            <person name="Pringle T.H."/>
            <person name="Patterson N."/>
            <person name="Zhang Y."/>
            <person name="Kreiss A."/>
            <person name="Woods G.M."/>
            <person name="Jones M.E."/>
            <person name="Schuster S.C."/>
        </authorList>
    </citation>
    <scope>NUCLEOTIDE SEQUENCE [LARGE SCALE GENOMIC DNA]</scope>
</reference>
<dbReference type="SMART" id="SM00527">
    <property type="entry name" value="HMG17"/>
    <property type="match status" value="1"/>
</dbReference>